<evidence type="ECO:0000313" key="2">
    <source>
        <dbReference type="EMBL" id="MBP2398317.1"/>
    </source>
</evidence>
<feature type="transmembrane region" description="Helical" evidence="1">
    <location>
        <begin position="145"/>
        <end position="162"/>
    </location>
</feature>
<proteinExistence type="predicted"/>
<reference evidence="2 3" key="1">
    <citation type="submission" date="2021-03" db="EMBL/GenBank/DDBJ databases">
        <title>Sequencing the genomes of 1000 actinobacteria strains.</title>
        <authorList>
            <person name="Klenk H.-P."/>
        </authorList>
    </citation>
    <scope>NUCLEOTIDE SEQUENCE [LARGE SCALE GENOMIC DNA]</scope>
    <source>
        <strain evidence="2 3">DSM 20168</strain>
    </source>
</reference>
<keyword evidence="1" id="KW-0812">Transmembrane</keyword>
<sequence length="299" mass="31580">MAEPQPNMQLRTLVGSAQRAITESARRPAFELPYTPPDLRPNPAVEPFDKARAGLFALSGMLLLATALAFGAGMDGRSQASLLDTGLVHAVIWPVIGITLIGSAVFSALPAQLSSRRQRASGIYALSAAALMACALTLASGFLPWTAASVSGAATGIALYGVHQLNRHTARNRAERIATDMPLGFFAGFALVYTLQLVFAAAGWNGQGHALAVSLVAVAAAVPAAVFAHSERGRHAFASGFGLTMAAAAIQGWLRSATPLWVCMLWVFLAVVVFVCAENRRFQVSHAEHRVQAGRMLDF</sequence>
<feature type="transmembrane region" description="Helical" evidence="1">
    <location>
        <begin position="55"/>
        <end position="74"/>
    </location>
</feature>
<name>A0ABS4XPD5_GLUPR</name>
<feature type="transmembrane region" description="Helical" evidence="1">
    <location>
        <begin position="183"/>
        <end position="204"/>
    </location>
</feature>
<feature type="transmembrane region" description="Helical" evidence="1">
    <location>
        <begin position="121"/>
        <end position="139"/>
    </location>
</feature>
<feature type="transmembrane region" description="Helical" evidence="1">
    <location>
        <begin position="210"/>
        <end position="228"/>
    </location>
</feature>
<protein>
    <submittedName>
        <fullName evidence="2">Uncharacterized protein</fullName>
    </submittedName>
</protein>
<keyword evidence="1" id="KW-0472">Membrane</keyword>
<feature type="transmembrane region" description="Helical" evidence="1">
    <location>
        <begin position="235"/>
        <end position="253"/>
    </location>
</feature>
<feature type="transmembrane region" description="Helical" evidence="1">
    <location>
        <begin position="86"/>
        <end position="109"/>
    </location>
</feature>
<evidence type="ECO:0000313" key="3">
    <source>
        <dbReference type="Proteomes" id="UP001195422"/>
    </source>
</evidence>
<gene>
    <name evidence="2" type="ORF">JOF39_001398</name>
</gene>
<keyword evidence="3" id="KW-1185">Reference proteome</keyword>
<feature type="transmembrane region" description="Helical" evidence="1">
    <location>
        <begin position="259"/>
        <end position="277"/>
    </location>
</feature>
<dbReference type="Proteomes" id="UP001195422">
    <property type="component" value="Unassembled WGS sequence"/>
</dbReference>
<evidence type="ECO:0000256" key="1">
    <source>
        <dbReference type="SAM" id="Phobius"/>
    </source>
</evidence>
<dbReference type="RefSeq" id="WP_188948416.1">
    <property type="nucleotide sequence ID" value="NZ_BMPH01000007.1"/>
</dbReference>
<dbReference type="EMBL" id="JAGIOJ010000001">
    <property type="protein sequence ID" value="MBP2398317.1"/>
    <property type="molecule type" value="Genomic_DNA"/>
</dbReference>
<accession>A0ABS4XPD5</accession>
<keyword evidence="1" id="KW-1133">Transmembrane helix</keyword>
<organism evidence="2 3">
    <name type="scientific">Glutamicibacter protophormiae</name>
    <name type="common">Brevibacterium protophormiae</name>
    <dbReference type="NCBI Taxonomy" id="37930"/>
    <lineage>
        <taxon>Bacteria</taxon>
        <taxon>Bacillati</taxon>
        <taxon>Actinomycetota</taxon>
        <taxon>Actinomycetes</taxon>
        <taxon>Micrococcales</taxon>
        <taxon>Micrococcaceae</taxon>
        <taxon>Glutamicibacter</taxon>
    </lineage>
</organism>
<comment type="caution">
    <text evidence="2">The sequence shown here is derived from an EMBL/GenBank/DDBJ whole genome shotgun (WGS) entry which is preliminary data.</text>
</comment>